<proteinExistence type="predicted"/>
<protein>
    <submittedName>
        <fullName evidence="2">Uncharacterized protein</fullName>
    </submittedName>
</protein>
<evidence type="ECO:0000313" key="2">
    <source>
        <dbReference type="EnsemblPlants" id="OBART05G12010.1"/>
    </source>
</evidence>
<feature type="compositionally biased region" description="Polar residues" evidence="1">
    <location>
        <begin position="7"/>
        <end position="17"/>
    </location>
</feature>
<accession>A0A0D3G658</accession>
<organism evidence="2">
    <name type="scientific">Oryza barthii</name>
    <dbReference type="NCBI Taxonomy" id="65489"/>
    <lineage>
        <taxon>Eukaryota</taxon>
        <taxon>Viridiplantae</taxon>
        <taxon>Streptophyta</taxon>
        <taxon>Embryophyta</taxon>
        <taxon>Tracheophyta</taxon>
        <taxon>Spermatophyta</taxon>
        <taxon>Magnoliopsida</taxon>
        <taxon>Liliopsida</taxon>
        <taxon>Poales</taxon>
        <taxon>Poaceae</taxon>
        <taxon>BOP clade</taxon>
        <taxon>Oryzoideae</taxon>
        <taxon>Oryzeae</taxon>
        <taxon>Oryzinae</taxon>
        <taxon>Oryza</taxon>
    </lineage>
</organism>
<feature type="region of interest" description="Disordered" evidence="1">
    <location>
        <begin position="1"/>
        <end position="21"/>
    </location>
</feature>
<keyword evidence="3" id="KW-1185">Reference proteome</keyword>
<dbReference type="AlphaFoldDB" id="A0A0D3G658"/>
<dbReference type="Proteomes" id="UP000026960">
    <property type="component" value="Chromosome 5"/>
</dbReference>
<name>A0A0D3G658_9ORYZ</name>
<dbReference type="Gramene" id="OBART05G12010.1">
    <property type="protein sequence ID" value="OBART05G12010.1"/>
    <property type="gene ID" value="OBART05G12010"/>
</dbReference>
<reference evidence="2" key="1">
    <citation type="journal article" date="2009" name="Rice">
        <title>De Novo Next Generation Sequencing of Plant Genomes.</title>
        <authorList>
            <person name="Rounsley S."/>
            <person name="Marri P.R."/>
            <person name="Yu Y."/>
            <person name="He R."/>
            <person name="Sisneros N."/>
            <person name="Goicoechea J.L."/>
            <person name="Lee S.J."/>
            <person name="Angelova A."/>
            <person name="Kudrna D."/>
            <person name="Luo M."/>
            <person name="Affourtit J."/>
            <person name="Desany B."/>
            <person name="Knight J."/>
            <person name="Niazi F."/>
            <person name="Egholm M."/>
            <person name="Wing R.A."/>
        </authorList>
    </citation>
    <scope>NUCLEOTIDE SEQUENCE [LARGE SCALE GENOMIC DNA]</scope>
    <source>
        <strain evidence="2">cv. IRGC 105608</strain>
    </source>
</reference>
<dbReference type="EnsemblPlants" id="OBART05G12010.1">
    <property type="protein sequence ID" value="OBART05G12010.1"/>
    <property type="gene ID" value="OBART05G12010"/>
</dbReference>
<dbReference type="HOGENOM" id="CLU_191754_0_0_1"/>
<evidence type="ECO:0000256" key="1">
    <source>
        <dbReference type="SAM" id="MobiDB-lite"/>
    </source>
</evidence>
<evidence type="ECO:0000313" key="3">
    <source>
        <dbReference type="Proteomes" id="UP000026960"/>
    </source>
</evidence>
<reference evidence="2" key="2">
    <citation type="submission" date="2015-03" db="UniProtKB">
        <authorList>
            <consortium name="EnsemblPlants"/>
        </authorList>
    </citation>
    <scope>IDENTIFICATION</scope>
</reference>
<sequence length="61" mass="6591">MAVANASVPSNRGTPNPSDLDVVTITQPYYSNRLNRAWSPYIQPCPHRITNSILASAVAPP</sequence>
<dbReference type="PaxDb" id="65489-OBART05G12010.1"/>